<sequence length="80" mass="8911">MKGQIQKWGNSLALRIPKRMAEEAGVGQGMPVSVELTEGRIIITPIRATHPTLDELLAQIRPDNLHGEEDWGGPQGREEW</sequence>
<dbReference type="EMBL" id="CP010028">
    <property type="protein sequence ID" value="AIZ45317.1"/>
    <property type="molecule type" value="Genomic_DNA"/>
</dbReference>
<dbReference type="HOGENOM" id="CLU_150554_1_0_0"/>
<gene>
    <name evidence="2" type="ORF">QR90_09720</name>
</gene>
<dbReference type="InterPro" id="IPR007159">
    <property type="entry name" value="SpoVT-AbrB_dom"/>
</dbReference>
<proteinExistence type="predicted"/>
<evidence type="ECO:0000259" key="1">
    <source>
        <dbReference type="SMART" id="SM00966"/>
    </source>
</evidence>
<dbReference type="Proteomes" id="UP000030634">
    <property type="component" value="Chromosome"/>
</dbReference>
<evidence type="ECO:0000313" key="2">
    <source>
        <dbReference type="EMBL" id="AIZ45317.1"/>
    </source>
</evidence>
<dbReference type="PANTHER" id="PTHR40516">
    <property type="entry name" value="ANTITOXIN CHPS-RELATED"/>
    <property type="match status" value="1"/>
</dbReference>
<dbReference type="Pfam" id="PF04014">
    <property type="entry name" value="MazE_antitoxin"/>
    <property type="match status" value="1"/>
</dbReference>
<dbReference type="STRING" id="1182571.QR90_09720"/>
<dbReference type="InterPro" id="IPR039052">
    <property type="entry name" value="Antitox_PemI-like"/>
</dbReference>
<dbReference type="Gene3D" id="2.10.260.10">
    <property type="match status" value="1"/>
</dbReference>
<feature type="domain" description="SpoVT-AbrB" evidence="1">
    <location>
        <begin position="6"/>
        <end position="51"/>
    </location>
</feature>
<accession>A0A0A7KGM6</accession>
<protein>
    <recommendedName>
        <fullName evidence="1">SpoVT-AbrB domain-containing protein</fullName>
    </recommendedName>
</protein>
<dbReference type="GO" id="GO:0097351">
    <property type="term" value="F:toxin sequestering activity"/>
    <property type="evidence" value="ECO:0007669"/>
    <property type="project" value="InterPro"/>
</dbReference>
<dbReference type="KEGG" id="dsw:QR90_09720"/>
<dbReference type="SMART" id="SM00966">
    <property type="entry name" value="SpoVT_AbrB"/>
    <property type="match status" value="1"/>
</dbReference>
<dbReference type="RefSeq" id="WP_039684169.1">
    <property type="nucleotide sequence ID" value="NZ_CP010028.1"/>
</dbReference>
<dbReference type="SUPFAM" id="SSF89447">
    <property type="entry name" value="AbrB/MazE/MraZ-like"/>
    <property type="match status" value="1"/>
</dbReference>
<dbReference type="PANTHER" id="PTHR40516:SF1">
    <property type="entry name" value="ANTITOXIN CHPS-RELATED"/>
    <property type="match status" value="1"/>
</dbReference>
<evidence type="ECO:0000313" key="3">
    <source>
        <dbReference type="Proteomes" id="UP000030634"/>
    </source>
</evidence>
<dbReference type="AlphaFoldDB" id="A0A0A7KGM6"/>
<organism evidence="2 3">
    <name type="scientific">Deinococcus radiopugnans</name>
    <dbReference type="NCBI Taxonomy" id="57497"/>
    <lineage>
        <taxon>Bacteria</taxon>
        <taxon>Thermotogati</taxon>
        <taxon>Deinococcota</taxon>
        <taxon>Deinococci</taxon>
        <taxon>Deinococcales</taxon>
        <taxon>Deinococcaceae</taxon>
        <taxon>Deinococcus</taxon>
    </lineage>
</organism>
<dbReference type="InterPro" id="IPR037914">
    <property type="entry name" value="SpoVT-AbrB_sf"/>
</dbReference>
<name>A0A0A7KGM6_9DEIO</name>
<dbReference type="GO" id="GO:0003677">
    <property type="term" value="F:DNA binding"/>
    <property type="evidence" value="ECO:0007669"/>
    <property type="project" value="InterPro"/>
</dbReference>
<reference evidence="3" key="1">
    <citation type="submission" date="2014-11" db="EMBL/GenBank/DDBJ databases">
        <title>Hymenobacter sp. DG25B genome submission.</title>
        <authorList>
            <person name="Jung H.-Y."/>
            <person name="Kim M.K."/>
            <person name="Srinivasan S."/>
            <person name="Lim S."/>
        </authorList>
    </citation>
    <scope>NUCLEOTIDE SEQUENCE [LARGE SCALE GENOMIC DNA]</scope>
    <source>
        <strain evidence="3">DY59</strain>
    </source>
</reference>